<proteinExistence type="predicted"/>
<accession>A0ABT6VU89</accession>
<reference evidence="2 3" key="1">
    <citation type="submission" date="2023-05" db="EMBL/GenBank/DDBJ databases">
        <title>Streptantibioticus silvisoli sp. nov., acidotolerant actinomycetes 1 from pine litter.</title>
        <authorList>
            <person name="Swiecimska M."/>
            <person name="Golinska P."/>
            <person name="Sangal V."/>
            <person name="Wachnowicz B."/>
            <person name="Goodfellow M."/>
        </authorList>
    </citation>
    <scope>NUCLEOTIDE SEQUENCE [LARGE SCALE GENOMIC DNA]</scope>
    <source>
        <strain evidence="2 3">SL54</strain>
    </source>
</reference>
<dbReference type="EMBL" id="JAAGKO020000004">
    <property type="protein sequence ID" value="MDI5962038.1"/>
    <property type="molecule type" value="Genomic_DNA"/>
</dbReference>
<organism evidence="2 3">
    <name type="scientific">Streptantibioticus silvisoli</name>
    <dbReference type="NCBI Taxonomy" id="2705255"/>
    <lineage>
        <taxon>Bacteria</taxon>
        <taxon>Bacillati</taxon>
        <taxon>Actinomycetota</taxon>
        <taxon>Actinomycetes</taxon>
        <taxon>Kitasatosporales</taxon>
        <taxon>Streptomycetaceae</taxon>
        <taxon>Streptantibioticus</taxon>
    </lineage>
</organism>
<feature type="region of interest" description="Disordered" evidence="1">
    <location>
        <begin position="284"/>
        <end position="312"/>
    </location>
</feature>
<dbReference type="Proteomes" id="UP001156398">
    <property type="component" value="Unassembled WGS sequence"/>
</dbReference>
<gene>
    <name evidence="2" type="ORF">POF43_004735</name>
</gene>
<protein>
    <submittedName>
        <fullName evidence="2">DUF6086 family protein</fullName>
    </submittedName>
</protein>
<keyword evidence="3" id="KW-1185">Reference proteome</keyword>
<sequence length="312" mass="34346">MDFWIQTGSPETVDISDVVDDIDGAMRQMYPDDTERMILSWNGLPVSLVYSEDVQVLVDDIVIMLETLAEGTEERVHVYWGPSAFQVEWWITRQGEDLTIDSRWYSLDWGPADLLNQRSRLVVPEAVFRREWLKVLRRVVDDITARAVEMEGTLVFDRARALLAAGNLPPASAEQAARGARALPSEGETVAFRAGGESGAVLWRPDADIARLFIGHEVLVAELLGVPSVIGCAAGDADATIDIPALLAFCTRALARYGRTGQGVERSLTVGFLATALELLRRAGHDVPPTDPAEQRAAWSALRDQHAAQMPR</sequence>
<name>A0ABT6VU89_9ACTN</name>
<dbReference type="RefSeq" id="WP_271325436.1">
    <property type="nucleotide sequence ID" value="NZ_JAAGKO020000004.1"/>
</dbReference>
<evidence type="ECO:0000256" key="1">
    <source>
        <dbReference type="SAM" id="MobiDB-lite"/>
    </source>
</evidence>
<dbReference type="Pfam" id="PF19564">
    <property type="entry name" value="DUF6086"/>
    <property type="match status" value="1"/>
</dbReference>
<dbReference type="InterPro" id="IPR045732">
    <property type="entry name" value="DUF6086"/>
</dbReference>
<evidence type="ECO:0000313" key="2">
    <source>
        <dbReference type="EMBL" id="MDI5962038.1"/>
    </source>
</evidence>
<evidence type="ECO:0000313" key="3">
    <source>
        <dbReference type="Proteomes" id="UP001156398"/>
    </source>
</evidence>
<comment type="caution">
    <text evidence="2">The sequence shown here is derived from an EMBL/GenBank/DDBJ whole genome shotgun (WGS) entry which is preliminary data.</text>
</comment>